<feature type="compositionally biased region" description="Low complexity" evidence="1">
    <location>
        <begin position="173"/>
        <end position="199"/>
    </location>
</feature>
<dbReference type="InterPro" id="IPR052769">
    <property type="entry name" value="TPR_domain_protein"/>
</dbReference>
<dbReference type="RefSeq" id="XP_020134081.1">
    <property type="nucleotide sequence ID" value="XM_020276778.1"/>
</dbReference>
<evidence type="ECO:0000256" key="1">
    <source>
        <dbReference type="SAM" id="MobiDB-lite"/>
    </source>
</evidence>
<dbReference type="SUPFAM" id="SSF48452">
    <property type="entry name" value="TPR-like"/>
    <property type="match status" value="1"/>
</dbReference>
<accession>A0A1J9SEP8</accession>
<proteinExistence type="predicted"/>
<dbReference type="AlphaFoldDB" id="A0A1J9SEP8"/>
<dbReference type="GeneID" id="31017039"/>
<organism evidence="2 3">
    <name type="scientific">Diplodia corticola</name>
    <dbReference type="NCBI Taxonomy" id="236234"/>
    <lineage>
        <taxon>Eukaryota</taxon>
        <taxon>Fungi</taxon>
        <taxon>Dikarya</taxon>
        <taxon>Ascomycota</taxon>
        <taxon>Pezizomycotina</taxon>
        <taxon>Dothideomycetes</taxon>
        <taxon>Dothideomycetes incertae sedis</taxon>
        <taxon>Botryosphaeriales</taxon>
        <taxon>Botryosphaeriaceae</taxon>
        <taxon>Diplodia</taxon>
    </lineage>
</organism>
<gene>
    <name evidence="2" type="ORF">BKCO1_500019</name>
</gene>
<feature type="compositionally biased region" description="Basic and acidic residues" evidence="1">
    <location>
        <begin position="137"/>
        <end position="151"/>
    </location>
</feature>
<protein>
    <submittedName>
        <fullName evidence="2">Tetratricopeptide repeat protein 1</fullName>
    </submittedName>
</protein>
<dbReference type="Proteomes" id="UP000183809">
    <property type="component" value="Unassembled WGS sequence"/>
</dbReference>
<dbReference type="STRING" id="236234.A0A1J9SEP8"/>
<dbReference type="Gene3D" id="1.25.40.10">
    <property type="entry name" value="Tetratricopeptide repeat domain"/>
    <property type="match status" value="2"/>
</dbReference>
<name>A0A1J9SEP8_9PEZI</name>
<dbReference type="OrthoDB" id="1872379at2759"/>
<dbReference type="PANTHER" id="PTHR46014:SF1">
    <property type="entry name" value="TETRATRICOPEPTIDE REPEAT PROTEIN 1"/>
    <property type="match status" value="1"/>
</dbReference>
<feature type="region of interest" description="Disordered" evidence="1">
    <location>
        <begin position="1"/>
        <end position="28"/>
    </location>
</feature>
<feature type="region of interest" description="Disordered" evidence="1">
    <location>
        <begin position="112"/>
        <end position="214"/>
    </location>
</feature>
<reference evidence="2 3" key="1">
    <citation type="submission" date="2016-10" db="EMBL/GenBank/DDBJ databases">
        <title>Proteomics and genomics reveal pathogen-plant mechanisms compatible with a hemibiotrophic lifestyle of Diplodia corticola.</title>
        <authorList>
            <person name="Fernandes I."/>
            <person name="De Jonge R."/>
            <person name="Van De Peer Y."/>
            <person name="Devreese B."/>
            <person name="Alves A."/>
            <person name="Esteves A.C."/>
        </authorList>
    </citation>
    <scope>NUCLEOTIDE SEQUENCE [LARGE SCALE GENOMIC DNA]</scope>
    <source>
        <strain evidence="2 3">CBS 112549</strain>
    </source>
</reference>
<dbReference type="InterPro" id="IPR011990">
    <property type="entry name" value="TPR-like_helical_dom_sf"/>
</dbReference>
<dbReference type="PANTHER" id="PTHR46014">
    <property type="entry name" value="TETRATRICOPEPTIDE REPEAT PROTEIN 1"/>
    <property type="match status" value="1"/>
</dbReference>
<sequence>MASPSPSPNTAAAAPSADELAAAAASADPIFNPDEEASLLATANQQKTHANTLFTSGAYSDAISAYGRALASVPNYLDYEVAVLRANVAACHVKLEEWKEAVTAAGESIERLEGLDGAESGGESGSSEEKKKKKKKPGQDDKDKPDRKAKLDPNASGVVEELSDSDEEEATKPKAAAAAADTVTTEAAAGGSQGAQQDQQNEDEKVEAQDHDHDDHDAALLRRRLAHLDRLSHTATDVRKLRTKALLRRAKARAALGTWSDLQGAEDDYRAAAATPGGLAPLDKKAVDQALRELPARLNAAKEKEVGEMMGKLKNLGNGLLKPFGLSTDNFNFVKDEKTGGYSMQMQ</sequence>
<comment type="caution">
    <text evidence="2">The sequence shown here is derived from an EMBL/GenBank/DDBJ whole genome shotgun (WGS) entry which is preliminary data.</text>
</comment>
<evidence type="ECO:0000313" key="2">
    <source>
        <dbReference type="EMBL" id="OJD38053.1"/>
    </source>
</evidence>
<evidence type="ECO:0000313" key="3">
    <source>
        <dbReference type="Proteomes" id="UP000183809"/>
    </source>
</evidence>
<keyword evidence="3" id="KW-1185">Reference proteome</keyword>
<feature type="compositionally biased region" description="Basic and acidic residues" evidence="1">
    <location>
        <begin position="202"/>
        <end position="214"/>
    </location>
</feature>
<dbReference type="EMBL" id="MNUE01000005">
    <property type="protein sequence ID" value="OJD38053.1"/>
    <property type="molecule type" value="Genomic_DNA"/>
</dbReference>